<dbReference type="OrthoDB" id="6416014at2759"/>
<proteinExistence type="predicted"/>
<name>A0A8X6G8H5_TRICU</name>
<comment type="caution">
    <text evidence="2">The sequence shown here is derived from an EMBL/GenBank/DDBJ whole genome shotgun (WGS) entry which is preliminary data.</text>
</comment>
<dbReference type="AlphaFoldDB" id="A0A8X6G8H5"/>
<feature type="transmembrane region" description="Helical" evidence="1">
    <location>
        <begin position="30"/>
        <end position="48"/>
    </location>
</feature>
<organism evidence="2 3">
    <name type="scientific">Trichonephila clavata</name>
    <name type="common">Joro spider</name>
    <name type="synonym">Nephila clavata</name>
    <dbReference type="NCBI Taxonomy" id="2740835"/>
    <lineage>
        <taxon>Eukaryota</taxon>
        <taxon>Metazoa</taxon>
        <taxon>Ecdysozoa</taxon>
        <taxon>Arthropoda</taxon>
        <taxon>Chelicerata</taxon>
        <taxon>Arachnida</taxon>
        <taxon>Araneae</taxon>
        <taxon>Araneomorphae</taxon>
        <taxon>Entelegynae</taxon>
        <taxon>Araneoidea</taxon>
        <taxon>Nephilidae</taxon>
        <taxon>Trichonephila</taxon>
    </lineage>
</organism>
<keyword evidence="3" id="KW-1185">Reference proteome</keyword>
<dbReference type="EMBL" id="BMAO01024645">
    <property type="protein sequence ID" value="GFQ96689.1"/>
    <property type="molecule type" value="Genomic_DNA"/>
</dbReference>
<dbReference type="Proteomes" id="UP000887116">
    <property type="component" value="Unassembled WGS sequence"/>
</dbReference>
<accession>A0A8X6G8H5</accession>
<evidence type="ECO:0000256" key="1">
    <source>
        <dbReference type="SAM" id="Phobius"/>
    </source>
</evidence>
<evidence type="ECO:0000313" key="3">
    <source>
        <dbReference type="Proteomes" id="UP000887116"/>
    </source>
</evidence>
<keyword evidence="1" id="KW-0472">Membrane</keyword>
<protein>
    <submittedName>
        <fullName evidence="2">Uncharacterized protein</fullName>
    </submittedName>
</protein>
<keyword evidence="1" id="KW-1133">Transmembrane helix</keyword>
<reference evidence="2" key="1">
    <citation type="submission" date="2020-07" db="EMBL/GenBank/DDBJ databases">
        <title>Multicomponent nature underlies the extraordinary mechanical properties of spider dragline silk.</title>
        <authorList>
            <person name="Kono N."/>
            <person name="Nakamura H."/>
            <person name="Mori M."/>
            <person name="Yoshida Y."/>
            <person name="Ohtoshi R."/>
            <person name="Malay A.D."/>
            <person name="Moran D.A.P."/>
            <person name="Tomita M."/>
            <person name="Numata K."/>
            <person name="Arakawa K."/>
        </authorList>
    </citation>
    <scope>NUCLEOTIDE SEQUENCE</scope>
</reference>
<sequence length="130" mass="14917">MCCWYTDVIRKRRGDATPVSIRKEKSDKGATVKFFLFLILSSAIWMVLSEDDKEVRHDLFERLFQPELNRNSPSSHSRPLRSSYAVPTGISKPFCNIFGCRDCIPPPGAQCCEGFLYDQRSGICRKLYDT</sequence>
<keyword evidence="1" id="KW-0812">Transmembrane</keyword>
<gene>
    <name evidence="2" type="ORF">TNCT_309331</name>
</gene>
<evidence type="ECO:0000313" key="2">
    <source>
        <dbReference type="EMBL" id="GFQ96689.1"/>
    </source>
</evidence>